<gene>
    <name evidence="2" type="ORF">ONZ51_g6282</name>
</gene>
<dbReference type="EMBL" id="JAPEVG010000148">
    <property type="protein sequence ID" value="KAJ8481000.1"/>
    <property type="molecule type" value="Genomic_DNA"/>
</dbReference>
<dbReference type="PANTHER" id="PTHR21310:SF55">
    <property type="entry name" value="AMINOGLYCOSIDE PHOSPHOTRANSFERASE DOMAIN-CONTAINING PROTEIN"/>
    <property type="match status" value="1"/>
</dbReference>
<organism evidence="2 3">
    <name type="scientific">Trametes cubensis</name>
    <dbReference type="NCBI Taxonomy" id="1111947"/>
    <lineage>
        <taxon>Eukaryota</taxon>
        <taxon>Fungi</taxon>
        <taxon>Dikarya</taxon>
        <taxon>Basidiomycota</taxon>
        <taxon>Agaricomycotina</taxon>
        <taxon>Agaricomycetes</taxon>
        <taxon>Polyporales</taxon>
        <taxon>Polyporaceae</taxon>
        <taxon>Trametes</taxon>
    </lineage>
</organism>
<dbReference type="InterPro" id="IPR002575">
    <property type="entry name" value="Aminoglycoside_PTrfase"/>
</dbReference>
<evidence type="ECO:0000259" key="1">
    <source>
        <dbReference type="Pfam" id="PF01636"/>
    </source>
</evidence>
<reference evidence="2" key="1">
    <citation type="submission" date="2022-11" db="EMBL/GenBank/DDBJ databases">
        <title>Genome Sequence of Cubamyces cubensis.</title>
        <authorList>
            <person name="Buettner E."/>
        </authorList>
    </citation>
    <scope>NUCLEOTIDE SEQUENCE</scope>
    <source>
        <strain evidence="2">MPL-01</strain>
    </source>
</reference>
<protein>
    <recommendedName>
        <fullName evidence="1">Aminoglycoside phosphotransferase domain-containing protein</fullName>
    </recommendedName>
</protein>
<proteinExistence type="predicted"/>
<dbReference type="Proteomes" id="UP001215151">
    <property type="component" value="Unassembled WGS sequence"/>
</dbReference>
<comment type="caution">
    <text evidence="2">The sequence shown here is derived from an EMBL/GenBank/DDBJ whole genome shotgun (WGS) entry which is preliminary data.</text>
</comment>
<evidence type="ECO:0000313" key="2">
    <source>
        <dbReference type="EMBL" id="KAJ8481000.1"/>
    </source>
</evidence>
<dbReference type="InterPro" id="IPR011009">
    <property type="entry name" value="Kinase-like_dom_sf"/>
</dbReference>
<dbReference type="Gene3D" id="3.90.1200.10">
    <property type="match status" value="1"/>
</dbReference>
<dbReference type="SUPFAM" id="SSF56112">
    <property type="entry name" value="Protein kinase-like (PK-like)"/>
    <property type="match status" value="1"/>
</dbReference>
<dbReference type="InterPro" id="IPR051678">
    <property type="entry name" value="AGP_Transferase"/>
</dbReference>
<evidence type="ECO:0000313" key="3">
    <source>
        <dbReference type="Proteomes" id="UP001215151"/>
    </source>
</evidence>
<keyword evidence="3" id="KW-1185">Reference proteome</keyword>
<sequence>MNLARAMGVPAPRFISYGEPPPDYHDIYAMPSILMTRLPGTELDRLEPDEVDLNVIREDLVAILASMRRFASPWDDAVCGVDGGGIYGPLIPWVPLPPFMNEAMFYDSIGRLGGLSRTRQSEPDLAAAIEAFFALPPHAIVFTHGDLQKHNIMVGDDGHICGIFDWEAAAWLPEYWEVSIVALLHGNRWGAFLNETVTSKVYDAEVQGNRAMYCLLGDSLQ</sequence>
<dbReference type="Pfam" id="PF01636">
    <property type="entry name" value="APH"/>
    <property type="match status" value="1"/>
</dbReference>
<dbReference type="AlphaFoldDB" id="A0AAD7X8H6"/>
<accession>A0AAD7X8H6</accession>
<name>A0AAD7X8H6_9APHY</name>
<feature type="domain" description="Aminoglycoside phosphotransferase" evidence="1">
    <location>
        <begin position="4"/>
        <end position="193"/>
    </location>
</feature>
<dbReference type="PANTHER" id="PTHR21310">
    <property type="entry name" value="AMINOGLYCOSIDE PHOSPHOTRANSFERASE-RELATED-RELATED"/>
    <property type="match status" value="1"/>
</dbReference>